<dbReference type="Proteomes" id="UP000045706">
    <property type="component" value="Unassembled WGS sequence"/>
</dbReference>
<name>A0A0G4NAU8_VERLO</name>
<evidence type="ECO:0000313" key="7">
    <source>
        <dbReference type="Proteomes" id="UP000045706"/>
    </source>
</evidence>
<evidence type="ECO:0000256" key="5">
    <source>
        <dbReference type="SAM" id="MobiDB-lite"/>
    </source>
</evidence>
<keyword evidence="4" id="KW-0508">mRNA splicing</keyword>
<feature type="region of interest" description="Disordered" evidence="5">
    <location>
        <begin position="32"/>
        <end position="149"/>
    </location>
</feature>
<feature type="compositionally biased region" description="Basic and acidic residues" evidence="5">
    <location>
        <begin position="103"/>
        <end position="138"/>
    </location>
</feature>
<organism evidence="6 7">
    <name type="scientific">Verticillium longisporum</name>
    <name type="common">Verticillium dahliae var. longisporum</name>
    <dbReference type="NCBI Taxonomy" id="100787"/>
    <lineage>
        <taxon>Eukaryota</taxon>
        <taxon>Fungi</taxon>
        <taxon>Dikarya</taxon>
        <taxon>Ascomycota</taxon>
        <taxon>Pezizomycotina</taxon>
        <taxon>Sordariomycetes</taxon>
        <taxon>Hypocreomycetidae</taxon>
        <taxon>Glomerellales</taxon>
        <taxon>Plectosphaerellaceae</taxon>
        <taxon>Verticillium</taxon>
    </lineage>
</organism>
<dbReference type="Gene3D" id="3.40.50.300">
    <property type="entry name" value="P-loop containing nucleotide triphosphate hydrolases"/>
    <property type="match status" value="1"/>
</dbReference>
<evidence type="ECO:0000256" key="4">
    <source>
        <dbReference type="ARBA" id="ARBA00023187"/>
    </source>
</evidence>
<evidence type="ECO:0000256" key="3">
    <source>
        <dbReference type="ARBA" id="ARBA00022664"/>
    </source>
</evidence>
<evidence type="ECO:0000256" key="1">
    <source>
        <dbReference type="ARBA" id="ARBA00003777"/>
    </source>
</evidence>
<sequence length="196" mass="22525">MYHLAKSLYLLATSKEEYSVILLGLDNAGKTTFHEQRPLDGPGGGGGGGGGDVDEADEEDFAAKRRRILEETRDIDADSEDDDEADGDDHDDSDDDSDDEEAELQREMEKIRKERAEKREREERERAAEEQAAREKDIALGNPLLNKPDFNMKRRWDDDVVFKNQARGTEDKGKKEFINDLLRSDFHKRFMNKYVR</sequence>
<feature type="compositionally biased region" description="Gly residues" evidence="5">
    <location>
        <begin position="41"/>
        <end position="51"/>
    </location>
</feature>
<dbReference type="InterPro" id="IPR006973">
    <property type="entry name" value="Cwf_Cwc_15"/>
</dbReference>
<dbReference type="GO" id="GO:0071013">
    <property type="term" value="C:catalytic step 2 spliceosome"/>
    <property type="evidence" value="ECO:0007669"/>
    <property type="project" value="TreeGrafter"/>
</dbReference>
<evidence type="ECO:0008006" key="8">
    <source>
        <dbReference type="Google" id="ProtNLM"/>
    </source>
</evidence>
<dbReference type="InterPro" id="IPR027417">
    <property type="entry name" value="P-loop_NTPase"/>
</dbReference>
<comment type="similarity">
    <text evidence="2">Belongs to the CWC15 family.</text>
</comment>
<dbReference type="PANTHER" id="PTHR12718:SF2">
    <property type="entry name" value="SPLICEOSOME-ASSOCIATED PROTEIN CWC15 HOMOLOG"/>
    <property type="match status" value="1"/>
</dbReference>
<protein>
    <recommendedName>
        <fullName evidence="8">Cwf15/Cwc15 cell cycle control protein</fullName>
    </recommendedName>
</protein>
<keyword evidence="3" id="KW-0507">mRNA processing</keyword>
<dbReference type="EMBL" id="CVQI01033440">
    <property type="protein sequence ID" value="CRK43597.1"/>
    <property type="molecule type" value="Genomic_DNA"/>
</dbReference>
<proteinExistence type="inferred from homology"/>
<dbReference type="GO" id="GO:0003723">
    <property type="term" value="F:RNA binding"/>
    <property type="evidence" value="ECO:0007669"/>
    <property type="project" value="TreeGrafter"/>
</dbReference>
<feature type="compositionally biased region" description="Acidic residues" evidence="5">
    <location>
        <begin position="77"/>
        <end position="102"/>
    </location>
</feature>
<comment type="function">
    <text evidence="1">Involved in pre-mRNA splicing.</text>
</comment>
<gene>
    <name evidence="6" type="ORF">BN1723_016222</name>
</gene>
<dbReference type="Pfam" id="PF04889">
    <property type="entry name" value="Cwf_Cwc_15"/>
    <property type="match status" value="1"/>
</dbReference>
<dbReference type="AlphaFoldDB" id="A0A0G4NAU8"/>
<evidence type="ECO:0000256" key="2">
    <source>
        <dbReference type="ARBA" id="ARBA00006644"/>
    </source>
</evidence>
<reference evidence="7" key="1">
    <citation type="submission" date="2015-05" db="EMBL/GenBank/DDBJ databases">
        <authorList>
            <person name="Fogelqvist Johan"/>
        </authorList>
    </citation>
    <scope>NUCLEOTIDE SEQUENCE [LARGE SCALE GENOMIC DNA]</scope>
</reference>
<dbReference type="GO" id="GO:0045292">
    <property type="term" value="P:mRNA cis splicing, via spliceosome"/>
    <property type="evidence" value="ECO:0007669"/>
    <property type="project" value="TreeGrafter"/>
</dbReference>
<dbReference type="PANTHER" id="PTHR12718">
    <property type="entry name" value="CELL CYCLE CONTROL PROTEIN CWF15"/>
    <property type="match status" value="1"/>
</dbReference>
<evidence type="ECO:0000313" key="6">
    <source>
        <dbReference type="EMBL" id="CRK43597.1"/>
    </source>
</evidence>
<accession>A0A0G4NAU8</accession>